<feature type="transmembrane region" description="Helical" evidence="5">
    <location>
        <begin position="40"/>
        <end position="66"/>
    </location>
</feature>
<dbReference type="PROSITE" id="PS00518">
    <property type="entry name" value="ZF_RING_1"/>
    <property type="match status" value="1"/>
</dbReference>
<dbReference type="Gene3D" id="3.30.40.10">
    <property type="entry name" value="Zinc/RING finger domain, C3HC4 (zinc finger)"/>
    <property type="match status" value="1"/>
</dbReference>
<evidence type="ECO:0000313" key="7">
    <source>
        <dbReference type="EMBL" id="UMM31718.1"/>
    </source>
</evidence>
<dbReference type="InterPro" id="IPR013083">
    <property type="entry name" value="Znf_RING/FYVE/PHD"/>
</dbReference>
<keyword evidence="5" id="KW-0472">Membrane</keyword>
<dbReference type="PROSITE" id="PS50089">
    <property type="entry name" value="ZF_RING_2"/>
    <property type="match status" value="1"/>
</dbReference>
<feature type="transmembrane region" description="Helical" evidence="5">
    <location>
        <begin position="87"/>
        <end position="110"/>
    </location>
</feature>
<dbReference type="Proteomes" id="UP000829354">
    <property type="component" value="Chromosome V"/>
</dbReference>
<evidence type="ECO:0000256" key="5">
    <source>
        <dbReference type="SAM" id="Phobius"/>
    </source>
</evidence>
<evidence type="ECO:0000313" key="8">
    <source>
        <dbReference type="Proteomes" id="UP000829354"/>
    </source>
</evidence>
<evidence type="ECO:0000259" key="6">
    <source>
        <dbReference type="PROSITE" id="PS50089"/>
    </source>
</evidence>
<keyword evidence="1" id="KW-0479">Metal-binding</keyword>
<dbReference type="SMART" id="SM00184">
    <property type="entry name" value="RING"/>
    <property type="match status" value="1"/>
</dbReference>
<evidence type="ECO:0000256" key="1">
    <source>
        <dbReference type="ARBA" id="ARBA00022723"/>
    </source>
</evidence>
<proteinExistence type="predicted"/>
<evidence type="ECO:0000256" key="2">
    <source>
        <dbReference type="ARBA" id="ARBA00022771"/>
    </source>
</evidence>
<gene>
    <name evidence="7" type="ORF">L5515_005797</name>
</gene>
<protein>
    <recommendedName>
        <fullName evidence="6">RING-type domain-containing protein</fullName>
    </recommendedName>
</protein>
<dbReference type="GO" id="GO:0008270">
    <property type="term" value="F:zinc ion binding"/>
    <property type="evidence" value="ECO:0007669"/>
    <property type="project" value="UniProtKB-KW"/>
</dbReference>
<dbReference type="SUPFAM" id="SSF57850">
    <property type="entry name" value="RING/U-box"/>
    <property type="match status" value="1"/>
</dbReference>
<dbReference type="PANTHER" id="PTHR47156:SF9">
    <property type="entry name" value="PROTEIN CBG26870"/>
    <property type="match status" value="1"/>
</dbReference>
<dbReference type="InterPro" id="IPR052667">
    <property type="entry name" value="E3_ubiquitin-ligase_RING"/>
</dbReference>
<reference evidence="7 8" key="1">
    <citation type="submission" date="2022-04" db="EMBL/GenBank/DDBJ databases">
        <title>Chromosome-level reference genomes for two strains of Caenorhabditis briggsae: an improved platform for comparative genomics.</title>
        <authorList>
            <person name="Stevens L."/>
            <person name="Andersen E."/>
        </authorList>
    </citation>
    <scope>NUCLEOTIDE SEQUENCE [LARGE SCALE GENOMIC DNA]</scope>
    <source>
        <strain evidence="7">VX34</strain>
        <tissue evidence="7">Whole-organism</tissue>
    </source>
</reference>
<keyword evidence="2 4" id="KW-0863">Zinc-finger</keyword>
<keyword evidence="3" id="KW-0862">Zinc</keyword>
<dbReference type="InterPro" id="IPR017907">
    <property type="entry name" value="Znf_RING_CS"/>
</dbReference>
<organism evidence="7 8">
    <name type="scientific">Caenorhabditis briggsae</name>
    <dbReference type="NCBI Taxonomy" id="6238"/>
    <lineage>
        <taxon>Eukaryota</taxon>
        <taxon>Metazoa</taxon>
        <taxon>Ecdysozoa</taxon>
        <taxon>Nematoda</taxon>
        <taxon>Chromadorea</taxon>
        <taxon>Rhabditida</taxon>
        <taxon>Rhabditina</taxon>
        <taxon>Rhabditomorpha</taxon>
        <taxon>Rhabditoidea</taxon>
        <taxon>Rhabditidae</taxon>
        <taxon>Peloderinae</taxon>
        <taxon>Caenorhabditis</taxon>
    </lineage>
</organism>
<accession>A0AAE9JIP5</accession>
<dbReference type="AlphaFoldDB" id="A0AAE9JIP5"/>
<sequence length="222" mass="25607">MYTSWNRAIEIVIGTNLVACFLFLFCIMIAMGIFELHYEHYAQCLLFTAILFSVAFISMMIHGIYIRRKISRDEVRRVEVHFDNFKIGACIVSYSGVIVNLMVCCFGTDFAVLELFWNRLTGSLCGVCYRTYSDSSRKKTPRILKECGHTICEGCAGRILKANYSSYLPCSFCRKKTRVDSVTKLPKNYGMLQMLNVMNPMESFNNSKLYENPKLKRRKSFS</sequence>
<name>A0AAE9JIP5_CAEBR</name>
<keyword evidence="5" id="KW-1133">Transmembrane helix</keyword>
<feature type="transmembrane region" description="Helical" evidence="5">
    <location>
        <begin position="12"/>
        <end position="34"/>
    </location>
</feature>
<evidence type="ECO:0000256" key="3">
    <source>
        <dbReference type="ARBA" id="ARBA00022833"/>
    </source>
</evidence>
<dbReference type="InterPro" id="IPR001841">
    <property type="entry name" value="Znf_RING"/>
</dbReference>
<evidence type="ECO:0000256" key="4">
    <source>
        <dbReference type="PROSITE-ProRule" id="PRU00175"/>
    </source>
</evidence>
<dbReference type="PANTHER" id="PTHR47156">
    <property type="entry name" value="PROTEIN CBG20824"/>
    <property type="match status" value="1"/>
</dbReference>
<keyword evidence="5" id="KW-0812">Transmembrane</keyword>
<keyword evidence="8" id="KW-1185">Reference proteome</keyword>
<feature type="domain" description="RING-type" evidence="6">
    <location>
        <begin position="125"/>
        <end position="174"/>
    </location>
</feature>
<dbReference type="Pfam" id="PF14634">
    <property type="entry name" value="zf-RING_5"/>
    <property type="match status" value="1"/>
</dbReference>
<dbReference type="EMBL" id="CP092624">
    <property type="protein sequence ID" value="UMM31718.1"/>
    <property type="molecule type" value="Genomic_DNA"/>
</dbReference>